<comment type="function">
    <text evidence="3">Catalyzes the reversible isomerization-deamination of glucosamine 6-phosphate (GlcN6P) to form fructose 6-phosphate (Fru6P) and ammonium ion.</text>
</comment>
<name>A0ABR7TEI3_9LACT</name>
<dbReference type="Gene3D" id="3.40.50.1360">
    <property type="match status" value="1"/>
</dbReference>
<comment type="caution">
    <text evidence="3">Lacks conserved residue(s) required for the propagation of feature annotation.</text>
</comment>
<dbReference type="InterPro" id="IPR004547">
    <property type="entry name" value="Glucosamine6P_isomerase"/>
</dbReference>
<evidence type="ECO:0000313" key="6">
    <source>
        <dbReference type="Proteomes" id="UP000638836"/>
    </source>
</evidence>
<organism evidence="5 6">
    <name type="scientific">Carnobacterium inhibens</name>
    <dbReference type="NCBI Taxonomy" id="147709"/>
    <lineage>
        <taxon>Bacteria</taxon>
        <taxon>Bacillati</taxon>
        <taxon>Bacillota</taxon>
        <taxon>Bacilli</taxon>
        <taxon>Lactobacillales</taxon>
        <taxon>Carnobacteriaceae</taxon>
        <taxon>Carnobacterium</taxon>
    </lineage>
</organism>
<dbReference type="SUPFAM" id="SSF100950">
    <property type="entry name" value="NagB/RpiA/CoA transferase-like"/>
    <property type="match status" value="1"/>
</dbReference>
<dbReference type="Pfam" id="PF01182">
    <property type="entry name" value="Glucosamine_iso"/>
    <property type="match status" value="1"/>
</dbReference>
<feature type="active site" description="For ring-opening step" evidence="3">
    <location>
        <position position="135"/>
    </location>
</feature>
<dbReference type="EMBL" id="WNJQ01000006">
    <property type="protein sequence ID" value="MBC9825776.1"/>
    <property type="molecule type" value="Genomic_DNA"/>
</dbReference>
<dbReference type="PROSITE" id="PS01161">
    <property type="entry name" value="GLC_GALNAC_ISOMERASE"/>
    <property type="match status" value="1"/>
</dbReference>
<comment type="catalytic activity">
    <reaction evidence="3">
        <text>alpha-D-glucosamine 6-phosphate + H2O = beta-D-fructose 6-phosphate + NH4(+)</text>
        <dbReference type="Rhea" id="RHEA:12172"/>
        <dbReference type="ChEBI" id="CHEBI:15377"/>
        <dbReference type="ChEBI" id="CHEBI:28938"/>
        <dbReference type="ChEBI" id="CHEBI:57634"/>
        <dbReference type="ChEBI" id="CHEBI:75989"/>
        <dbReference type="EC" id="3.5.99.6"/>
    </reaction>
</comment>
<evidence type="ECO:0000259" key="4">
    <source>
        <dbReference type="Pfam" id="PF01182"/>
    </source>
</evidence>
<reference evidence="5 6" key="1">
    <citation type="journal article" date="2020" name="Microorganisms">
        <title>New Insight into Antimicrobial Compounds from Food and Marine-Sourced Carnobacterium Species through Phenotype and Genome Analyses.</title>
        <authorList>
            <person name="Begrem S."/>
            <person name="Ivaniuk F."/>
            <person name="Gigout-Chevalier F."/>
            <person name="Kolypczuk L."/>
            <person name="Bonnetot S."/>
            <person name="Leroi F."/>
            <person name="Grovel O."/>
            <person name="Delbarre-Ladrat C."/>
            <person name="Passerini D."/>
        </authorList>
    </citation>
    <scope>NUCLEOTIDE SEQUENCE [LARGE SCALE GENOMIC DNA]</scope>
    <source>
        <strain evidence="5 6">MIP2551</strain>
    </source>
</reference>
<dbReference type="CDD" id="cd01399">
    <property type="entry name" value="GlcN6P_deaminase"/>
    <property type="match status" value="1"/>
</dbReference>
<feature type="active site" description="Proton acceptor; for enolization step" evidence="3">
    <location>
        <position position="62"/>
    </location>
</feature>
<dbReference type="InterPro" id="IPR018321">
    <property type="entry name" value="Glucosamine6P_isomerase_CS"/>
</dbReference>
<evidence type="ECO:0000256" key="1">
    <source>
        <dbReference type="ARBA" id="ARBA00022801"/>
    </source>
</evidence>
<comment type="pathway">
    <text evidence="3">Amino-sugar metabolism; N-acetylneuraminate degradation; D-fructose 6-phosphate from N-acetylneuraminate: step 5/5.</text>
</comment>
<evidence type="ECO:0000313" key="5">
    <source>
        <dbReference type="EMBL" id="MBC9825776.1"/>
    </source>
</evidence>
<keyword evidence="2 3" id="KW-0119">Carbohydrate metabolism</keyword>
<keyword evidence="6" id="KW-1185">Reference proteome</keyword>
<dbReference type="RefSeq" id="WP_023176795.1">
    <property type="nucleotide sequence ID" value="NZ_JAMAYM010000008.1"/>
</dbReference>
<protein>
    <recommendedName>
        <fullName evidence="3">Glucosamine-6-phosphate deaminase</fullName>
        <ecNumber evidence="3">3.5.99.6</ecNumber>
    </recommendedName>
    <alternativeName>
        <fullName evidence="3">GlcN6P deaminase</fullName>
        <shortName evidence="3">GNPDA</shortName>
    </alternativeName>
    <alternativeName>
        <fullName evidence="3">Glucosamine-6-phosphate isomerase</fullName>
    </alternativeName>
</protein>
<keyword evidence="1 3" id="KW-0378">Hydrolase</keyword>
<accession>A0ABR7TEI3</accession>
<comment type="similarity">
    <text evidence="3">Belongs to the glucosamine/galactosamine-6-phosphate isomerase family. NagB subfamily.</text>
</comment>
<evidence type="ECO:0000256" key="3">
    <source>
        <dbReference type="HAMAP-Rule" id="MF_01241"/>
    </source>
</evidence>
<feature type="domain" description="Glucosamine/galactosamine-6-phosphate isomerase" evidence="4">
    <location>
        <begin position="25"/>
        <end position="220"/>
    </location>
</feature>
<dbReference type="PANTHER" id="PTHR11280:SF5">
    <property type="entry name" value="GLUCOSAMINE-6-PHOSPHATE ISOMERASE"/>
    <property type="match status" value="1"/>
</dbReference>
<dbReference type="InterPro" id="IPR037171">
    <property type="entry name" value="NagB/RpiA_transferase-like"/>
</dbReference>
<proteinExistence type="inferred from homology"/>
<dbReference type="PANTHER" id="PTHR11280">
    <property type="entry name" value="GLUCOSAMINE-6-PHOSPHATE ISOMERASE"/>
    <property type="match status" value="1"/>
</dbReference>
<dbReference type="Proteomes" id="UP000638836">
    <property type="component" value="Unassembled WGS sequence"/>
</dbReference>
<sequence>MEIIVVKDNVEGGKKAFELIKEGMDQGAKVLGLATGSTPISLYHEMIKSDIDFSDMTAINLDEYVGLAPTDSQSYHYFMDQELFSKKPFKETFVPNGLAEDAEQEGKRYDQIIENHPIDIQVLGIGSNGHIGFNEPGTPFDLTTHKVELLPSTIEANKRFFDNVEDVPRLAYSMGIKSIMKSKKIILMAYGETKAEAIKNSIEGPVTEEVPGSILQNHDNVIMIVDEEAAKLIQR</sequence>
<dbReference type="EC" id="3.5.99.6" evidence="3"/>
<dbReference type="HAMAP" id="MF_01241">
    <property type="entry name" value="GlcN6P_deamin"/>
    <property type="match status" value="1"/>
</dbReference>
<comment type="caution">
    <text evidence="5">The sequence shown here is derived from an EMBL/GenBank/DDBJ whole genome shotgun (WGS) entry which is preliminary data.</text>
</comment>
<gene>
    <name evidence="3" type="primary">nagB</name>
    <name evidence="5" type="ORF">GLO26_08050</name>
</gene>
<dbReference type="InterPro" id="IPR006148">
    <property type="entry name" value="Glc/Gal-6P_isomerase"/>
</dbReference>
<feature type="active site" description="Proton acceptor; for ring-opening step" evidence="3">
    <location>
        <position position="130"/>
    </location>
</feature>
<feature type="active site" description="For ring-opening step" evidence="3">
    <location>
        <position position="128"/>
    </location>
</feature>
<evidence type="ECO:0000256" key="2">
    <source>
        <dbReference type="ARBA" id="ARBA00023277"/>
    </source>
</evidence>